<evidence type="ECO:0000313" key="2">
    <source>
        <dbReference type="Proteomes" id="UP001165074"/>
    </source>
</evidence>
<comment type="caution">
    <text evidence="1">The sequence shown here is derived from an EMBL/GenBank/DDBJ whole genome shotgun (WGS) entry which is preliminary data.</text>
</comment>
<reference evidence="1" key="1">
    <citation type="submission" date="2023-03" db="EMBL/GenBank/DDBJ databases">
        <title>Actinoallomurus iriomotensis NBRC 103684.</title>
        <authorList>
            <person name="Ichikawa N."/>
            <person name="Sato H."/>
            <person name="Tonouchi N."/>
        </authorList>
    </citation>
    <scope>NUCLEOTIDE SEQUENCE</scope>
    <source>
        <strain evidence="1">NBRC 103684</strain>
    </source>
</reference>
<accession>A0A9W6S1F7</accession>
<sequence>MWRCIPPESGNTVDVMVGQARQAAEAGLRTAWFGQRFDHDAIAPAGIVGR</sequence>
<protein>
    <submittedName>
        <fullName evidence="1">Uncharacterized protein</fullName>
    </submittedName>
</protein>
<name>A0A9W6S1F7_9ACTN</name>
<dbReference type="EMBL" id="BSTK01000004">
    <property type="protein sequence ID" value="GLY85531.1"/>
    <property type="molecule type" value="Genomic_DNA"/>
</dbReference>
<keyword evidence="2" id="KW-1185">Reference proteome</keyword>
<evidence type="ECO:0000313" key="1">
    <source>
        <dbReference type="EMBL" id="GLY85531.1"/>
    </source>
</evidence>
<organism evidence="1 2">
    <name type="scientific">Actinoallomurus iriomotensis</name>
    <dbReference type="NCBI Taxonomy" id="478107"/>
    <lineage>
        <taxon>Bacteria</taxon>
        <taxon>Bacillati</taxon>
        <taxon>Actinomycetota</taxon>
        <taxon>Actinomycetes</taxon>
        <taxon>Streptosporangiales</taxon>
        <taxon>Thermomonosporaceae</taxon>
        <taxon>Actinoallomurus</taxon>
    </lineage>
</organism>
<gene>
    <name evidence="1" type="ORF">Airi02_034600</name>
</gene>
<dbReference type="AlphaFoldDB" id="A0A9W6S1F7"/>
<proteinExistence type="predicted"/>
<dbReference type="Proteomes" id="UP001165074">
    <property type="component" value="Unassembled WGS sequence"/>
</dbReference>